<evidence type="ECO:0000313" key="1">
    <source>
        <dbReference type="EMBL" id="WQJ53724.1"/>
    </source>
</evidence>
<accession>A0ABZ0Z3E6</accession>
<reference evidence="1 2" key="1">
    <citation type="submission" date="2023-11" db="EMBL/GenBank/DDBJ databases">
        <authorList>
            <person name="Cook R."/>
            <person name="Crisci M."/>
            <person name="Pye H."/>
            <person name="Adriaenssens E."/>
            <person name="Santini J."/>
        </authorList>
    </citation>
    <scope>NUCLEOTIDE SEQUENCE [LARGE SCALE GENOMIC DNA]</scope>
    <source>
        <strain evidence="1">Lak_Megaphage_Sonny</strain>
    </source>
</reference>
<protein>
    <submittedName>
        <fullName evidence="1">Uncharacterized protein</fullName>
    </submittedName>
</protein>
<evidence type="ECO:0000313" key="2">
    <source>
        <dbReference type="Proteomes" id="UP001358193"/>
    </source>
</evidence>
<name>A0ABZ0Z3E6_9CAUD</name>
<sequence length="138" mass="16093">MKNEHLFITHFCNNMHADLFEQLTNVQIFKNNMAFFEFVASNNTKLVMPSLSEPMRSVLSLSDDEIKNNFDVILNNDAQSDIEIIVLNKEGQAIKKVLLEEPEFIMEGIQNFDYDYKDPKVNTFTYLAKYKSITEKEI</sequence>
<dbReference type="EMBL" id="OR769223">
    <property type="protein sequence ID" value="WQJ53724.1"/>
    <property type="molecule type" value="Genomic_DNA"/>
</dbReference>
<keyword evidence="2" id="KW-1185">Reference proteome</keyword>
<proteinExistence type="predicted"/>
<organism evidence="1 2">
    <name type="scientific">phage Lak_Megaphage_Sonny</name>
    <dbReference type="NCBI Taxonomy" id="3109229"/>
    <lineage>
        <taxon>Viruses</taxon>
        <taxon>Duplodnaviria</taxon>
        <taxon>Heunggongvirae</taxon>
        <taxon>Uroviricota</taxon>
        <taxon>Caudoviricetes</taxon>
        <taxon>Caudoviricetes code 15 clade</taxon>
    </lineage>
</organism>
<dbReference type="Proteomes" id="UP001358193">
    <property type="component" value="Segment"/>
</dbReference>